<dbReference type="PANTHER" id="PTHR10543:SF89">
    <property type="entry name" value="CAROTENOID 9,10(9',10')-CLEAVAGE DIOXYGENASE 1"/>
    <property type="match status" value="1"/>
</dbReference>
<dbReference type="GO" id="GO:0016121">
    <property type="term" value="P:carotene catabolic process"/>
    <property type="evidence" value="ECO:0007669"/>
    <property type="project" value="TreeGrafter"/>
</dbReference>
<keyword evidence="3 6" id="KW-0560">Oxidoreductase</keyword>
<evidence type="ECO:0000313" key="7">
    <source>
        <dbReference type="EMBL" id="PXX58113.1"/>
    </source>
</evidence>
<keyword evidence="8" id="KW-1185">Reference proteome</keyword>
<keyword evidence="4 5" id="KW-0408">Iron</keyword>
<reference evidence="7 8" key="1">
    <citation type="submission" date="2018-05" db="EMBL/GenBank/DDBJ databases">
        <title>Genomic Encyclopedia of Type Strains, Phase IV (KMG-IV): sequencing the most valuable type-strain genomes for metagenomic binning, comparative biology and taxonomic classification.</title>
        <authorList>
            <person name="Goeker M."/>
        </authorList>
    </citation>
    <scope>NUCLEOTIDE SEQUENCE [LARGE SCALE GENOMIC DNA]</scope>
    <source>
        <strain evidence="7 8">DSM 44704</strain>
    </source>
</reference>
<evidence type="ECO:0000256" key="1">
    <source>
        <dbReference type="ARBA" id="ARBA00006787"/>
    </source>
</evidence>
<accession>A0A318K569</accession>
<dbReference type="GO" id="GO:0046872">
    <property type="term" value="F:metal ion binding"/>
    <property type="evidence" value="ECO:0007669"/>
    <property type="project" value="UniProtKB-KW"/>
</dbReference>
<feature type="binding site" evidence="5">
    <location>
        <position position="440"/>
    </location>
    <ligand>
        <name>Fe cation</name>
        <dbReference type="ChEBI" id="CHEBI:24875"/>
        <note>catalytic</note>
    </ligand>
</feature>
<evidence type="ECO:0000256" key="4">
    <source>
        <dbReference type="ARBA" id="ARBA00023004"/>
    </source>
</evidence>
<evidence type="ECO:0000256" key="5">
    <source>
        <dbReference type="PIRSR" id="PIRSR604294-1"/>
    </source>
</evidence>
<dbReference type="Proteomes" id="UP000247569">
    <property type="component" value="Unassembled WGS sequence"/>
</dbReference>
<comment type="cofactor">
    <cofactor evidence="5 6">
        <name>Fe(2+)</name>
        <dbReference type="ChEBI" id="CHEBI:29033"/>
    </cofactor>
    <text evidence="5 6">Binds 1 Fe(2+) ion per subunit.</text>
</comment>
<proteinExistence type="inferred from homology"/>
<organism evidence="7 8">
    <name type="scientific">Nocardia tenerifensis</name>
    <dbReference type="NCBI Taxonomy" id="228006"/>
    <lineage>
        <taxon>Bacteria</taxon>
        <taxon>Bacillati</taxon>
        <taxon>Actinomycetota</taxon>
        <taxon>Actinomycetes</taxon>
        <taxon>Mycobacteriales</taxon>
        <taxon>Nocardiaceae</taxon>
        <taxon>Nocardia</taxon>
    </lineage>
</organism>
<dbReference type="AlphaFoldDB" id="A0A318K569"/>
<dbReference type="InterPro" id="IPR004294">
    <property type="entry name" value="Carotenoid_Oase"/>
</dbReference>
<dbReference type="EMBL" id="QJKF01000015">
    <property type="protein sequence ID" value="PXX58113.1"/>
    <property type="molecule type" value="Genomic_DNA"/>
</dbReference>
<dbReference type="PANTHER" id="PTHR10543">
    <property type="entry name" value="BETA-CAROTENE DIOXYGENASE"/>
    <property type="match status" value="1"/>
</dbReference>
<name>A0A318K569_9NOCA</name>
<comment type="caution">
    <text evidence="7">The sequence shown here is derived from an EMBL/GenBank/DDBJ whole genome shotgun (WGS) entry which is preliminary data.</text>
</comment>
<dbReference type="EC" id="1.13.11.-" evidence="6"/>
<protein>
    <recommendedName>
        <fullName evidence="6">Dioxygenase</fullName>
        <ecNumber evidence="6">1.13.11.-</ecNumber>
    </recommendedName>
</protein>
<dbReference type="GO" id="GO:0010436">
    <property type="term" value="F:carotenoid dioxygenase activity"/>
    <property type="evidence" value="ECO:0007669"/>
    <property type="project" value="TreeGrafter"/>
</dbReference>
<evidence type="ECO:0000313" key="8">
    <source>
        <dbReference type="Proteomes" id="UP000247569"/>
    </source>
</evidence>
<feature type="binding site" evidence="5">
    <location>
        <position position="155"/>
    </location>
    <ligand>
        <name>Fe cation</name>
        <dbReference type="ChEBI" id="CHEBI:24875"/>
        <note>catalytic</note>
    </ligand>
</feature>
<feature type="binding site" evidence="5">
    <location>
        <position position="203"/>
    </location>
    <ligand>
        <name>Fe cation</name>
        <dbReference type="ChEBI" id="CHEBI:24875"/>
        <note>catalytic</note>
    </ligand>
</feature>
<feature type="binding site" evidence="5">
    <location>
        <position position="267"/>
    </location>
    <ligand>
        <name>Fe cation</name>
        <dbReference type="ChEBI" id="CHEBI:24875"/>
        <note>catalytic</note>
    </ligand>
</feature>
<keyword evidence="2 5" id="KW-0479">Metal-binding</keyword>
<sequence length="461" mass="51658">MAADPYLTGAYAPVYTERTELSLPTEGELPEELDGLFTYIGPNPVVPPTGYRARHYAWFRQDGFVSGVRLSGGRADWFRNRWIRDRRVCRAMGEPRPPGPRHFLSDVVHTNVICHGDLLLALVETGCLPARLTPTLDTVEYTPLYSGLSNGVSAHPKLDPNTGELIMIAHTPLHTWGEYLVIDPQARVQRSERIEFGGRPLVHDIALTEQHVIFFDSPVRFQPSIAIRGQLPYRWDRRHQARIGVFRRDDGPRSIQWFEITNCFVLHAVTAASSGDHILLRALRYERMFDHSDDPLAGGGGLLWEWDLDLVTGAVRERQLTDRMQELPRLDPRTVTADSRYYYAITGSSEAIAQRQPTGILKHDLLTDTTVVHDYDRTGGSPTEAVFVPRGAAEDDGWLLHLLYDTERDMSKLIVLDSRDVAAAPIATIDLPCRVPSGFHANWIDGASIEAVDAALTEPSL</sequence>
<comment type="similarity">
    <text evidence="1 6">Belongs to the carotenoid oxygenase family.</text>
</comment>
<gene>
    <name evidence="7" type="ORF">DFR70_11586</name>
</gene>
<keyword evidence="6 7" id="KW-0223">Dioxygenase</keyword>
<dbReference type="Pfam" id="PF03055">
    <property type="entry name" value="RPE65"/>
    <property type="match status" value="1"/>
</dbReference>
<evidence type="ECO:0000256" key="6">
    <source>
        <dbReference type="RuleBase" id="RU364048"/>
    </source>
</evidence>
<evidence type="ECO:0000256" key="2">
    <source>
        <dbReference type="ARBA" id="ARBA00022723"/>
    </source>
</evidence>
<dbReference type="RefSeq" id="WP_051187622.1">
    <property type="nucleotide sequence ID" value="NZ_QJKF01000015.1"/>
</dbReference>
<evidence type="ECO:0000256" key="3">
    <source>
        <dbReference type="ARBA" id="ARBA00023002"/>
    </source>
</evidence>